<accession>A0AA42TUF0</accession>
<dbReference type="Proteomes" id="UP001161697">
    <property type="component" value="Unassembled WGS sequence"/>
</dbReference>
<evidence type="ECO:0000313" key="2">
    <source>
        <dbReference type="Proteomes" id="UP001161697"/>
    </source>
</evidence>
<protein>
    <submittedName>
        <fullName evidence="1">Uncharacterized protein</fullName>
    </submittedName>
</protein>
<proteinExistence type="predicted"/>
<comment type="caution">
    <text evidence="1">The sequence shown here is derived from an EMBL/GenBank/DDBJ whole genome shotgun (WGS) entry which is preliminary data.</text>
</comment>
<evidence type="ECO:0000313" key="1">
    <source>
        <dbReference type="EMBL" id="MDH1340142.1"/>
    </source>
</evidence>
<dbReference type="EMBL" id="JAOCJE010000001">
    <property type="protein sequence ID" value="MDH1340142.1"/>
    <property type="molecule type" value="Genomic_DNA"/>
</dbReference>
<name>A0AA42TUF0_ECTOL</name>
<sequence length="303" mass="33485">MTNQLKTFLSGLLYQLVDLRMHSRELRGQYQDWSKWGRISGRIDLAAELGLISHDQWVDLHRLLSSASDCLGMPFPHQGNAGPLMPLIVAHDRRQAAAESPVQAVSFDAVPAVTCMGGYDFVDAGQVKPPVQAAEPVAVEAGSKPKEGWGKPYLARKAHYFINGQSICNRWLYTGAVVNRLLVSSFGCSACKRLLAVKPQAQDSANEKPEPVSAPTSRRELRLLCVLVKPQLGSAEGAYLPIHTMHRLPPREMVKGQWSEPRYSGLHLRETQARQPSAEVLERCLPKRHLRTNGRLSVLGGTV</sequence>
<dbReference type="AlphaFoldDB" id="A0AA42TUF0"/>
<organism evidence="1 2">
    <name type="scientific">Ectopseudomonas oleovorans</name>
    <name type="common">Pseudomonas oleovorans</name>
    <dbReference type="NCBI Taxonomy" id="301"/>
    <lineage>
        <taxon>Bacteria</taxon>
        <taxon>Pseudomonadati</taxon>
        <taxon>Pseudomonadota</taxon>
        <taxon>Gammaproteobacteria</taxon>
        <taxon>Pseudomonadales</taxon>
        <taxon>Pseudomonadaceae</taxon>
        <taxon>Ectopseudomonas</taxon>
    </lineage>
</organism>
<reference evidence="1" key="1">
    <citation type="submission" date="2022-09" db="EMBL/GenBank/DDBJ databases">
        <title>Intensive care unit water sources are persistently colonized with multi-drug resistant bacteria and are the site of extensive horizontal gene transfer of antibiotic resistance genes.</title>
        <authorList>
            <person name="Diorio-Toth L."/>
        </authorList>
    </citation>
    <scope>NUCLEOTIDE SEQUENCE</scope>
    <source>
        <strain evidence="1">GD03704</strain>
    </source>
</reference>
<gene>
    <name evidence="1" type="ORF">N5J11_13025</name>
</gene>